<dbReference type="AlphaFoldDB" id="A0A7C5Y5N3"/>
<organism evidence="1">
    <name type="scientific">Caldiarchaeum subterraneum</name>
    <dbReference type="NCBI Taxonomy" id="311458"/>
    <lineage>
        <taxon>Archaea</taxon>
        <taxon>Nitrososphaerota</taxon>
        <taxon>Candidatus Caldarchaeales</taxon>
        <taxon>Candidatus Caldarchaeaceae</taxon>
        <taxon>Candidatus Caldarchaeum</taxon>
    </lineage>
</organism>
<gene>
    <name evidence="1" type="ORF">ENM42_03305</name>
</gene>
<dbReference type="Pfam" id="PF06675">
    <property type="entry name" value="DUF1177"/>
    <property type="match status" value="1"/>
</dbReference>
<name>A0A7C5Y5N3_CALS0</name>
<proteinExistence type="predicted"/>
<protein>
    <submittedName>
        <fullName evidence="1">DUF1177 domain-containing protein</fullName>
    </submittedName>
</protein>
<accession>A0A7C5Y5N3</accession>
<evidence type="ECO:0000313" key="1">
    <source>
        <dbReference type="EMBL" id="HHR40837.1"/>
    </source>
</evidence>
<sequence length="320" mass="34559">MSAFRYVVEILDLLDNPSVSGEEVRKFFTGKGYDKLPIYVETLKGVKGVTDFVSILVSGVNGKSVNGTSPTLGVIGRLGGIGARPIEVGIVSDADGAVVALATVYMLAEMKRRGDVLPGDVKITTHICPNAPTRPHKPAAMMESPVDIFTLLKKEVSPEMDAVLSIDATKANYVVKHNGFAITPTVKQGWILKVSQDLMNIYMCVAGHMPVIVPITMQDIIPFSTPAYHLNSMMQPWLFTDAPVVGVAITSEMIVPGSATGANNILALEQATRFVVEVAKGFGKGDVKFYDEDEFQTIVKTHGHVRDILAKTIEPRECGK</sequence>
<reference evidence="1" key="1">
    <citation type="journal article" date="2020" name="mSystems">
        <title>Genome- and Community-Level Interaction Insights into Carbon Utilization and Element Cycling Functions of Hydrothermarchaeota in Hydrothermal Sediment.</title>
        <authorList>
            <person name="Zhou Z."/>
            <person name="Liu Y."/>
            <person name="Xu W."/>
            <person name="Pan J."/>
            <person name="Luo Z.H."/>
            <person name="Li M."/>
        </authorList>
    </citation>
    <scope>NUCLEOTIDE SEQUENCE [LARGE SCALE GENOMIC DNA]</scope>
    <source>
        <strain evidence="1">SpSt-1084</strain>
    </source>
</reference>
<dbReference type="EMBL" id="DRXS01000181">
    <property type="protein sequence ID" value="HHR40837.1"/>
    <property type="molecule type" value="Genomic_DNA"/>
</dbReference>
<comment type="caution">
    <text evidence="1">The sequence shown here is derived from an EMBL/GenBank/DDBJ whole genome shotgun (WGS) entry which is preliminary data.</text>
</comment>
<dbReference type="InterPro" id="IPR009561">
    <property type="entry name" value="DUF1177"/>
</dbReference>